<evidence type="ECO:0000313" key="1">
    <source>
        <dbReference type="EMBL" id="MPC44777.1"/>
    </source>
</evidence>
<reference evidence="1 2" key="1">
    <citation type="submission" date="2019-05" db="EMBL/GenBank/DDBJ databases">
        <title>Another draft genome of Portunus trituberculatus and its Hox gene families provides insights of decapod evolution.</title>
        <authorList>
            <person name="Jeong J.-H."/>
            <person name="Song I."/>
            <person name="Kim S."/>
            <person name="Choi T."/>
            <person name="Kim D."/>
            <person name="Ryu S."/>
            <person name="Kim W."/>
        </authorList>
    </citation>
    <scope>NUCLEOTIDE SEQUENCE [LARGE SCALE GENOMIC DNA]</scope>
    <source>
        <tissue evidence="1">Muscle</tissue>
    </source>
</reference>
<protein>
    <submittedName>
        <fullName evidence="1">Uncharacterized protein</fullName>
    </submittedName>
</protein>
<proteinExistence type="predicted"/>
<dbReference type="EMBL" id="VSRR010006433">
    <property type="protein sequence ID" value="MPC44777.1"/>
    <property type="molecule type" value="Genomic_DNA"/>
</dbReference>
<organism evidence="1 2">
    <name type="scientific">Portunus trituberculatus</name>
    <name type="common">Swimming crab</name>
    <name type="synonym">Neptunus trituberculatus</name>
    <dbReference type="NCBI Taxonomy" id="210409"/>
    <lineage>
        <taxon>Eukaryota</taxon>
        <taxon>Metazoa</taxon>
        <taxon>Ecdysozoa</taxon>
        <taxon>Arthropoda</taxon>
        <taxon>Crustacea</taxon>
        <taxon>Multicrustacea</taxon>
        <taxon>Malacostraca</taxon>
        <taxon>Eumalacostraca</taxon>
        <taxon>Eucarida</taxon>
        <taxon>Decapoda</taxon>
        <taxon>Pleocyemata</taxon>
        <taxon>Brachyura</taxon>
        <taxon>Eubrachyura</taxon>
        <taxon>Portunoidea</taxon>
        <taxon>Portunidae</taxon>
        <taxon>Portuninae</taxon>
        <taxon>Portunus</taxon>
    </lineage>
</organism>
<dbReference type="AlphaFoldDB" id="A0A5B7FGV7"/>
<name>A0A5B7FGV7_PORTR</name>
<gene>
    <name evidence="1" type="ORF">E2C01_038457</name>
</gene>
<comment type="caution">
    <text evidence="1">The sequence shown here is derived from an EMBL/GenBank/DDBJ whole genome shotgun (WGS) entry which is preliminary data.</text>
</comment>
<accession>A0A5B7FGV7</accession>
<dbReference type="Proteomes" id="UP000324222">
    <property type="component" value="Unassembled WGS sequence"/>
</dbReference>
<evidence type="ECO:0000313" key="2">
    <source>
        <dbReference type="Proteomes" id="UP000324222"/>
    </source>
</evidence>
<sequence length="80" mass="9360">MFTVDSIQSPQILFRSVGARHRPCNVSRCPALNYNKHRRRQLTCLLQDFPAPSRREGHFERSAAQLQDMMLRDSSLKIFQ</sequence>
<keyword evidence="2" id="KW-1185">Reference proteome</keyword>